<comment type="caution">
    <text evidence="1">The sequence shown here is derived from an EMBL/GenBank/DDBJ whole genome shotgun (WGS) entry which is preliminary data.</text>
</comment>
<reference evidence="1 2" key="1">
    <citation type="submission" date="2018-06" db="EMBL/GenBank/DDBJ databases">
        <title>Comparative genomics reveals the genomic features of Rhizophagus irregularis, R. cerebriforme, R. diaphanum and Gigaspora rosea, and their symbiotic lifestyle signature.</title>
        <authorList>
            <person name="Morin E."/>
            <person name="San Clemente H."/>
            <person name="Chen E.C.H."/>
            <person name="De La Providencia I."/>
            <person name="Hainaut M."/>
            <person name="Kuo A."/>
            <person name="Kohler A."/>
            <person name="Murat C."/>
            <person name="Tang N."/>
            <person name="Roy S."/>
            <person name="Loubradou J."/>
            <person name="Henrissat B."/>
            <person name="Grigoriev I.V."/>
            <person name="Corradi N."/>
            <person name="Roux C."/>
            <person name="Martin F.M."/>
        </authorList>
    </citation>
    <scope>NUCLEOTIDE SEQUENCE [LARGE SCALE GENOMIC DNA]</scope>
    <source>
        <strain evidence="1 2">DAOM 194757</strain>
    </source>
</reference>
<organism evidence="1 2">
    <name type="scientific">Gigaspora rosea</name>
    <dbReference type="NCBI Taxonomy" id="44941"/>
    <lineage>
        <taxon>Eukaryota</taxon>
        <taxon>Fungi</taxon>
        <taxon>Fungi incertae sedis</taxon>
        <taxon>Mucoromycota</taxon>
        <taxon>Glomeromycotina</taxon>
        <taxon>Glomeromycetes</taxon>
        <taxon>Diversisporales</taxon>
        <taxon>Gigasporaceae</taxon>
        <taxon>Gigaspora</taxon>
    </lineage>
</organism>
<dbReference type="AlphaFoldDB" id="A0A397W417"/>
<evidence type="ECO:0000313" key="2">
    <source>
        <dbReference type="Proteomes" id="UP000266673"/>
    </source>
</evidence>
<dbReference type="OrthoDB" id="2491108at2759"/>
<proteinExistence type="predicted"/>
<dbReference type="SUPFAM" id="SSF63829">
    <property type="entry name" value="Calcium-dependent phosphotriesterase"/>
    <property type="match status" value="1"/>
</dbReference>
<sequence length="153" mass="17512">MLSIPNSEISLECLSFLENGDLIMVNQTPYRAHVFTQQKNGSKLTHKLTIKLGSDPDTTIVIITPKGKLLIVNWYLGTITKWDIEKLKFKALFLYDPNYDVQHVKLSDDERLLFVYGIKYDKSGEASSYIDVYLDQNGMKFLTCKVSVNLIEN</sequence>
<protein>
    <submittedName>
        <fullName evidence="1">Uncharacterized protein</fullName>
    </submittedName>
</protein>
<keyword evidence="2" id="KW-1185">Reference proteome</keyword>
<dbReference type="EMBL" id="QKWP01000148">
    <property type="protein sequence ID" value="RIB26106.1"/>
    <property type="molecule type" value="Genomic_DNA"/>
</dbReference>
<evidence type="ECO:0000313" key="1">
    <source>
        <dbReference type="EMBL" id="RIB26106.1"/>
    </source>
</evidence>
<dbReference type="Proteomes" id="UP000266673">
    <property type="component" value="Unassembled WGS sequence"/>
</dbReference>
<accession>A0A397W417</accession>
<name>A0A397W417_9GLOM</name>
<gene>
    <name evidence="1" type="ORF">C2G38_331372</name>
</gene>